<dbReference type="GO" id="GO:0005886">
    <property type="term" value="C:plasma membrane"/>
    <property type="evidence" value="ECO:0007669"/>
    <property type="project" value="TreeGrafter"/>
</dbReference>
<keyword evidence="2 5" id="KW-0812">Transmembrane</keyword>
<dbReference type="PANTHER" id="PTHR16521">
    <property type="entry name" value="TYPE-1 ANGIOTENSIN II RECEPTOR-ASSOCIATED PROTEIN"/>
    <property type="match status" value="1"/>
</dbReference>
<evidence type="ECO:0000256" key="3">
    <source>
        <dbReference type="ARBA" id="ARBA00022989"/>
    </source>
</evidence>
<accession>A0A168QPL3</accession>
<keyword evidence="3 5" id="KW-1133">Transmembrane helix</keyword>
<dbReference type="Pfam" id="PF06396">
    <property type="entry name" value="AGTRAP"/>
    <property type="match status" value="1"/>
</dbReference>
<evidence type="ECO:0000256" key="2">
    <source>
        <dbReference type="ARBA" id="ARBA00022692"/>
    </source>
</evidence>
<dbReference type="OrthoDB" id="2500246at2759"/>
<organism evidence="6">
    <name type="scientific">Absidia glauca</name>
    <name type="common">Pin mould</name>
    <dbReference type="NCBI Taxonomy" id="4829"/>
    <lineage>
        <taxon>Eukaryota</taxon>
        <taxon>Fungi</taxon>
        <taxon>Fungi incertae sedis</taxon>
        <taxon>Mucoromycota</taxon>
        <taxon>Mucoromycotina</taxon>
        <taxon>Mucoromycetes</taxon>
        <taxon>Mucorales</taxon>
        <taxon>Cunninghamellaceae</taxon>
        <taxon>Absidia</taxon>
    </lineage>
</organism>
<evidence type="ECO:0000313" key="6">
    <source>
        <dbReference type="EMBL" id="SAM05248.1"/>
    </source>
</evidence>
<dbReference type="InParanoid" id="A0A168QPL3"/>
<evidence type="ECO:0000256" key="5">
    <source>
        <dbReference type="SAM" id="Phobius"/>
    </source>
</evidence>
<evidence type="ECO:0008006" key="8">
    <source>
        <dbReference type="Google" id="ProtNLM"/>
    </source>
</evidence>
<sequence length="147" mass="15999">MDTLQNFCQQTNLATLLGVHLGVSLFGAVSSSPSYNIPIFFFGIWAYNYHDSNSPIKTFTGCLGLSILLDIFWFVLHSGNPQNESGYTFALIMNVVSLMIKPITVFAAVSTIQNRGDSLNTGSWADAPGSFPGAYQTVRDGENDDFA</sequence>
<proteinExistence type="predicted"/>
<dbReference type="InterPro" id="IPR009436">
    <property type="entry name" value="AGTRAP"/>
</dbReference>
<dbReference type="AlphaFoldDB" id="A0A168QPL3"/>
<keyword evidence="4 5" id="KW-0472">Membrane</keyword>
<evidence type="ECO:0000256" key="4">
    <source>
        <dbReference type="ARBA" id="ARBA00023136"/>
    </source>
</evidence>
<evidence type="ECO:0000256" key="1">
    <source>
        <dbReference type="ARBA" id="ARBA00004141"/>
    </source>
</evidence>
<dbReference type="EMBL" id="LT554468">
    <property type="protein sequence ID" value="SAM05248.1"/>
    <property type="molecule type" value="Genomic_DNA"/>
</dbReference>
<feature type="transmembrane region" description="Helical" evidence="5">
    <location>
        <begin position="59"/>
        <end position="76"/>
    </location>
</feature>
<name>A0A168QPL3_ABSGL</name>
<keyword evidence="7" id="KW-1185">Reference proteome</keyword>
<feature type="transmembrane region" description="Helical" evidence="5">
    <location>
        <begin position="88"/>
        <end position="109"/>
    </location>
</feature>
<dbReference type="PANTHER" id="PTHR16521:SF3">
    <property type="entry name" value="TYPE-1 ANGIOTENSIN II RECEPTOR-ASSOCIATED PROTEIN"/>
    <property type="match status" value="1"/>
</dbReference>
<dbReference type="Proteomes" id="UP000078561">
    <property type="component" value="Unassembled WGS sequence"/>
</dbReference>
<protein>
    <recommendedName>
        <fullName evidence="8">Type-1 angiotensin II receptor-associated protein</fullName>
    </recommendedName>
</protein>
<evidence type="ECO:0000313" key="7">
    <source>
        <dbReference type="Proteomes" id="UP000078561"/>
    </source>
</evidence>
<gene>
    <name evidence="6" type="primary">ABSGL_11123.1 scaffold 12295</name>
</gene>
<dbReference type="OMA" id="FGIWAYN"/>
<comment type="subcellular location">
    <subcellularLocation>
        <location evidence="1">Membrane</location>
        <topology evidence="1">Multi-pass membrane protein</topology>
    </subcellularLocation>
</comment>
<reference evidence="6" key="1">
    <citation type="submission" date="2016-04" db="EMBL/GenBank/DDBJ databases">
        <authorList>
            <person name="Evans L.H."/>
            <person name="Alamgir A."/>
            <person name="Owens N."/>
            <person name="Weber N.D."/>
            <person name="Virtaneva K."/>
            <person name="Barbian K."/>
            <person name="Babar A."/>
            <person name="Rosenke K."/>
        </authorList>
    </citation>
    <scope>NUCLEOTIDE SEQUENCE [LARGE SCALE GENOMIC DNA]</scope>
    <source>
        <strain evidence="6">CBS 101.48</strain>
    </source>
</reference>